<comment type="catalytic activity">
    <reaction evidence="10">
        <text>L-cysteine + L-glutamate + ATP = gamma-L-glutamyl-L-cysteine + ADP + phosphate + H(+)</text>
        <dbReference type="Rhea" id="RHEA:13285"/>
        <dbReference type="ChEBI" id="CHEBI:15378"/>
        <dbReference type="ChEBI" id="CHEBI:29985"/>
        <dbReference type="ChEBI" id="CHEBI:30616"/>
        <dbReference type="ChEBI" id="CHEBI:35235"/>
        <dbReference type="ChEBI" id="CHEBI:43474"/>
        <dbReference type="ChEBI" id="CHEBI:58173"/>
        <dbReference type="ChEBI" id="CHEBI:456216"/>
        <dbReference type="EC" id="6.3.2.2"/>
    </reaction>
</comment>
<dbReference type="InterPro" id="IPR011556">
    <property type="entry name" value="Glut_cys_lig_pln_type"/>
</dbReference>
<evidence type="ECO:0000256" key="7">
    <source>
        <dbReference type="ARBA" id="ARBA00022840"/>
    </source>
</evidence>
<evidence type="ECO:0000256" key="2">
    <source>
        <dbReference type="ARBA" id="ARBA00010253"/>
    </source>
</evidence>
<comment type="pathway">
    <text evidence="1">Sulfur metabolism; glutathione biosynthesis; glutathione from L-cysteine and L-glutamate: step 1/2.</text>
</comment>
<dbReference type="PANTHER" id="PTHR34378">
    <property type="entry name" value="GLUTAMATE--CYSTEINE LIGASE, CHLOROPLASTIC"/>
    <property type="match status" value="1"/>
</dbReference>
<dbReference type="GO" id="GO:0005524">
    <property type="term" value="F:ATP binding"/>
    <property type="evidence" value="ECO:0007669"/>
    <property type="project" value="UniProtKB-UniRule"/>
</dbReference>
<evidence type="ECO:0000256" key="9">
    <source>
        <dbReference type="ARBA" id="ARBA00023157"/>
    </source>
</evidence>
<dbReference type="OrthoDB" id="9780152at2"/>
<evidence type="ECO:0000256" key="3">
    <source>
        <dbReference type="ARBA" id="ARBA00011153"/>
    </source>
</evidence>
<keyword evidence="5" id="KW-0317">Glutathione biosynthesis</keyword>
<dbReference type="PIRSF" id="PIRSF017901">
    <property type="entry name" value="GCL"/>
    <property type="match status" value="1"/>
</dbReference>
<keyword evidence="7 10" id="KW-0067">ATP-binding</keyword>
<dbReference type="InterPro" id="IPR014746">
    <property type="entry name" value="Gln_synth/guanido_kin_cat_dom"/>
</dbReference>
<dbReference type="Proteomes" id="UP000059074">
    <property type="component" value="Unassembled WGS sequence"/>
</dbReference>
<dbReference type="EC" id="6.3.2.2" evidence="10"/>
<proteinExistence type="inferred from homology"/>
<evidence type="ECO:0000313" key="12">
    <source>
        <dbReference type="Proteomes" id="UP000059074"/>
    </source>
</evidence>
<dbReference type="RefSeq" id="WP_068461016.1">
    <property type="nucleotide sequence ID" value="NZ_LMTR01000045.1"/>
</dbReference>
<dbReference type="SUPFAM" id="SSF55931">
    <property type="entry name" value="Glutamine synthetase/guanido kinase"/>
    <property type="match status" value="1"/>
</dbReference>
<comment type="similarity">
    <text evidence="2">Belongs to the carboxylate-amine ligase family. Glutamate--cysteine ligase type 2 subfamily.</text>
</comment>
<reference evidence="11 12" key="1">
    <citation type="submission" date="2015-10" db="EMBL/GenBank/DDBJ databases">
        <title>Transcriptomic analysis of a linuron degrading triple-species bacterial consortium.</title>
        <authorList>
            <person name="Albers P."/>
        </authorList>
    </citation>
    <scope>NUCLEOTIDE SEQUENCE [LARGE SCALE GENOMIC DNA]</scope>
    <source>
        <strain evidence="11 12">WDL6</strain>
    </source>
</reference>
<evidence type="ECO:0000256" key="8">
    <source>
        <dbReference type="ARBA" id="ARBA00022946"/>
    </source>
</evidence>
<dbReference type="EMBL" id="LMTR01000045">
    <property type="protein sequence ID" value="KWT69346.1"/>
    <property type="molecule type" value="Genomic_DNA"/>
</dbReference>
<keyword evidence="4 10" id="KW-0436">Ligase</keyword>
<name>A0A109BIL1_HYPSL</name>
<dbReference type="GO" id="GO:0004357">
    <property type="term" value="F:glutamate-cysteine ligase activity"/>
    <property type="evidence" value="ECO:0007669"/>
    <property type="project" value="UniProtKB-UniRule"/>
</dbReference>
<organism evidence="11 12">
    <name type="scientific">Hyphomicrobium sulfonivorans</name>
    <dbReference type="NCBI Taxonomy" id="121290"/>
    <lineage>
        <taxon>Bacteria</taxon>
        <taxon>Pseudomonadati</taxon>
        <taxon>Pseudomonadota</taxon>
        <taxon>Alphaproteobacteria</taxon>
        <taxon>Hyphomicrobiales</taxon>
        <taxon>Hyphomicrobiaceae</taxon>
        <taxon>Hyphomicrobium</taxon>
    </lineage>
</organism>
<dbReference type="AlphaFoldDB" id="A0A109BIL1"/>
<evidence type="ECO:0000256" key="5">
    <source>
        <dbReference type="ARBA" id="ARBA00022684"/>
    </source>
</evidence>
<dbReference type="Gene3D" id="3.30.590.20">
    <property type="match status" value="1"/>
</dbReference>
<comment type="caution">
    <text evidence="11">The sequence shown here is derived from an EMBL/GenBank/DDBJ whole genome shotgun (WGS) entry which is preliminary data.</text>
</comment>
<sequence length="460" mass="52066">MSTREDGTPGHLIRSRDDLVAWIAEGEKPKNRWLIGTEHEKFVFHTDSLTPVPYEGERSISALLKALISEFGWSPIMEGDNIIALKREDCELCGNISLEPGGQFELSGGAVETLHETAAETHQHLREVLKVGEPLGIGFLGLGFSPKWTLAETPHMPKQRYNIMTRYMPTVGSRGLDMMYRTATIQVNLDFASEADMVKKLRVSLALQPIATALFAASPFTDGRPNGFKSMRSEVWRDTDRRRTGMLPFAFEDGMGYERYVDYALQVPMYFVYRNGNYIDASGASFQDFLDGRLPQMPGQRPTLDDWSDHLTTLFPEVRLKRFLEMRGADSGPWQRICALPAFWVGLLYDSEALDAAWHLVKDWTEEEREALRNAVPKSALATPFRSGTVQDIAKEVLRIARRGLRARQRLNSASQDETLYLEPLEDVANSGKTLSDHMLDKFHGPWRGQIDHVFGEYAF</sequence>
<accession>A0A109BIL1</accession>
<gene>
    <name evidence="11" type="ORF">APY04_1429</name>
</gene>
<protein>
    <recommendedName>
        <fullName evidence="10">Glutamate--cysteine ligase</fullName>
        <ecNumber evidence="10">6.3.2.2</ecNumber>
    </recommendedName>
</protein>
<evidence type="ECO:0000313" key="11">
    <source>
        <dbReference type="EMBL" id="KWT69346.1"/>
    </source>
</evidence>
<dbReference type="InterPro" id="IPR006336">
    <property type="entry name" value="GCS2"/>
</dbReference>
<comment type="function">
    <text evidence="10">Catalyzes the synthesis of gamma-glutamylcysteine (gamma-GC).</text>
</comment>
<dbReference type="NCBIfam" id="TIGR01436">
    <property type="entry name" value="glu_cys_lig_pln"/>
    <property type="match status" value="1"/>
</dbReference>
<dbReference type="PATRIC" id="fig|121290.4.peg.2665"/>
<dbReference type="GO" id="GO:0006750">
    <property type="term" value="P:glutathione biosynthetic process"/>
    <property type="evidence" value="ECO:0007669"/>
    <property type="project" value="UniProtKB-UniRule"/>
</dbReference>
<dbReference type="Pfam" id="PF04107">
    <property type="entry name" value="GCS2"/>
    <property type="match status" value="1"/>
</dbReference>
<comment type="similarity">
    <text evidence="10">Belongs to the glutamate--cysteine ligase type 2 family. EgtA subfamily.</text>
</comment>
<dbReference type="STRING" id="121290.APY04_1429"/>
<evidence type="ECO:0000256" key="1">
    <source>
        <dbReference type="ARBA" id="ARBA00005006"/>
    </source>
</evidence>
<evidence type="ECO:0000256" key="4">
    <source>
        <dbReference type="ARBA" id="ARBA00022598"/>
    </source>
</evidence>
<evidence type="ECO:0000256" key="10">
    <source>
        <dbReference type="PIRNR" id="PIRNR017901"/>
    </source>
</evidence>
<keyword evidence="9" id="KW-1015">Disulfide bond</keyword>
<keyword evidence="12" id="KW-1185">Reference proteome</keyword>
<keyword evidence="8" id="KW-0809">Transit peptide</keyword>
<dbReference type="InterPro" id="IPR035434">
    <property type="entry name" value="GCL_bact_plant"/>
</dbReference>
<comment type="subunit">
    <text evidence="3">Homodimer or monomer when oxidized or reduced, respectively.</text>
</comment>
<keyword evidence="6 10" id="KW-0547">Nucleotide-binding</keyword>
<dbReference type="PANTHER" id="PTHR34378:SF1">
    <property type="entry name" value="GLUTAMATE--CYSTEINE LIGASE, CHLOROPLASTIC"/>
    <property type="match status" value="1"/>
</dbReference>
<evidence type="ECO:0000256" key="6">
    <source>
        <dbReference type="ARBA" id="ARBA00022741"/>
    </source>
</evidence>